<organism evidence="3 4">
    <name type="scientific">Mycena alexandri</name>
    <dbReference type="NCBI Taxonomy" id="1745969"/>
    <lineage>
        <taxon>Eukaryota</taxon>
        <taxon>Fungi</taxon>
        <taxon>Dikarya</taxon>
        <taxon>Basidiomycota</taxon>
        <taxon>Agaricomycotina</taxon>
        <taxon>Agaricomycetes</taxon>
        <taxon>Agaricomycetidae</taxon>
        <taxon>Agaricales</taxon>
        <taxon>Marasmiineae</taxon>
        <taxon>Mycenaceae</taxon>
        <taxon>Mycena</taxon>
    </lineage>
</organism>
<evidence type="ECO:0000256" key="1">
    <source>
        <dbReference type="SAM" id="MobiDB-lite"/>
    </source>
</evidence>
<dbReference type="InterPro" id="IPR002156">
    <property type="entry name" value="RNaseH_domain"/>
</dbReference>
<proteinExistence type="predicted"/>
<dbReference type="EMBL" id="JARJCM010000183">
    <property type="protein sequence ID" value="KAJ7023756.1"/>
    <property type="molecule type" value="Genomic_DNA"/>
</dbReference>
<dbReference type="InterPro" id="IPR012337">
    <property type="entry name" value="RNaseH-like_sf"/>
</dbReference>
<name>A0AAD6SBS1_9AGAR</name>
<accession>A0AAD6SBS1</accession>
<evidence type="ECO:0000313" key="3">
    <source>
        <dbReference type="EMBL" id="KAJ7023756.1"/>
    </source>
</evidence>
<dbReference type="SUPFAM" id="SSF53098">
    <property type="entry name" value="Ribonuclease H-like"/>
    <property type="match status" value="1"/>
</dbReference>
<reference evidence="3" key="1">
    <citation type="submission" date="2023-03" db="EMBL/GenBank/DDBJ databases">
        <title>Massive genome expansion in bonnet fungi (Mycena s.s.) driven by repeated elements and novel gene families across ecological guilds.</title>
        <authorList>
            <consortium name="Lawrence Berkeley National Laboratory"/>
            <person name="Harder C.B."/>
            <person name="Miyauchi S."/>
            <person name="Viragh M."/>
            <person name="Kuo A."/>
            <person name="Thoen E."/>
            <person name="Andreopoulos B."/>
            <person name="Lu D."/>
            <person name="Skrede I."/>
            <person name="Drula E."/>
            <person name="Henrissat B."/>
            <person name="Morin E."/>
            <person name="Kohler A."/>
            <person name="Barry K."/>
            <person name="LaButti K."/>
            <person name="Morin E."/>
            <person name="Salamov A."/>
            <person name="Lipzen A."/>
            <person name="Mereny Z."/>
            <person name="Hegedus B."/>
            <person name="Baldrian P."/>
            <person name="Stursova M."/>
            <person name="Weitz H."/>
            <person name="Taylor A."/>
            <person name="Grigoriev I.V."/>
            <person name="Nagy L.G."/>
            <person name="Martin F."/>
            <person name="Kauserud H."/>
        </authorList>
    </citation>
    <scope>NUCLEOTIDE SEQUENCE</scope>
    <source>
        <strain evidence="3">CBHHK200</strain>
    </source>
</reference>
<feature type="compositionally biased region" description="Basic residues" evidence="1">
    <location>
        <begin position="34"/>
        <end position="46"/>
    </location>
</feature>
<gene>
    <name evidence="3" type="ORF">C8F04DRAFT_1213232</name>
</gene>
<evidence type="ECO:0000259" key="2">
    <source>
        <dbReference type="PROSITE" id="PS50879"/>
    </source>
</evidence>
<dbReference type="Proteomes" id="UP001218188">
    <property type="component" value="Unassembled WGS sequence"/>
</dbReference>
<sequence>MALTRNKKKWENQGYIGLAKKDLNRATLATMRQKKRTTKLKWVKGHSGHETNEGADRKVDEGAKKPTHDEIPLDIPPELTVTGAKLSSMTQSLAERTKLNIEKIKAEVEDACGFRPTEPKIWKFMRSKDLSRQIRNFLWTTTHGRYVVGTHWLRDSNSQEEKERANCQHCGKVDSMEHILSEIWRLAKELWTKRNPDWPWTGLGMILGSCLATFKDTNDKIIPGDARLYRILLTESAYLIWKLRGERIMQKGGAHPTLLEIHNRWIKAMNARLKMDCDMTHPKYEKTTVLKTWKGVLKDEDQLPDDWTAASGVLVDIQPMRQQEGGREREVWG</sequence>
<comment type="caution">
    <text evidence="3">The sequence shown here is derived from an EMBL/GenBank/DDBJ whole genome shotgun (WGS) entry which is preliminary data.</text>
</comment>
<dbReference type="GO" id="GO:0004523">
    <property type="term" value="F:RNA-DNA hybrid ribonuclease activity"/>
    <property type="evidence" value="ECO:0007669"/>
    <property type="project" value="InterPro"/>
</dbReference>
<feature type="domain" description="RNase H type-1" evidence="2">
    <location>
        <begin position="1"/>
        <end position="64"/>
    </location>
</feature>
<dbReference type="InterPro" id="IPR036397">
    <property type="entry name" value="RNaseH_sf"/>
</dbReference>
<feature type="region of interest" description="Disordered" evidence="1">
    <location>
        <begin position="34"/>
        <end position="75"/>
    </location>
</feature>
<dbReference type="PROSITE" id="PS50879">
    <property type="entry name" value="RNASE_H_1"/>
    <property type="match status" value="1"/>
</dbReference>
<dbReference type="GO" id="GO:0003676">
    <property type="term" value="F:nucleic acid binding"/>
    <property type="evidence" value="ECO:0007669"/>
    <property type="project" value="InterPro"/>
</dbReference>
<dbReference type="AlphaFoldDB" id="A0AAD6SBS1"/>
<feature type="compositionally biased region" description="Basic and acidic residues" evidence="1">
    <location>
        <begin position="47"/>
        <end position="71"/>
    </location>
</feature>
<keyword evidence="4" id="KW-1185">Reference proteome</keyword>
<protein>
    <recommendedName>
        <fullName evidence="2">RNase H type-1 domain-containing protein</fullName>
    </recommendedName>
</protein>
<dbReference type="Gene3D" id="3.30.420.10">
    <property type="entry name" value="Ribonuclease H-like superfamily/Ribonuclease H"/>
    <property type="match status" value="1"/>
</dbReference>
<evidence type="ECO:0000313" key="4">
    <source>
        <dbReference type="Proteomes" id="UP001218188"/>
    </source>
</evidence>